<organism evidence="3">
    <name type="scientific">marine metagenome</name>
    <dbReference type="NCBI Taxonomy" id="408172"/>
    <lineage>
        <taxon>unclassified sequences</taxon>
        <taxon>metagenomes</taxon>
        <taxon>ecological metagenomes</taxon>
    </lineage>
</organism>
<feature type="coiled-coil region" evidence="1">
    <location>
        <begin position="21"/>
        <end position="48"/>
    </location>
</feature>
<keyword evidence="2" id="KW-1133">Transmembrane helix</keyword>
<sequence length="130" mass="14450">MSDRQTIDTGRNEVEIDLEKYTAMVIKLDDAQEQIEEMEKLTKELKISVAGAQPREKFSFGALFRDENDINEKAIIGFVSFGFMIIFATCDLITAFMGQDLLFSDTIYTSLVVVTLGAFGISEAGKAFGK</sequence>
<gene>
    <name evidence="3" type="ORF">METZ01_LOCUS268309</name>
</gene>
<evidence type="ECO:0000313" key="3">
    <source>
        <dbReference type="EMBL" id="SVC15455.1"/>
    </source>
</evidence>
<feature type="transmembrane region" description="Helical" evidence="2">
    <location>
        <begin position="102"/>
        <end position="121"/>
    </location>
</feature>
<reference evidence="3" key="1">
    <citation type="submission" date="2018-05" db="EMBL/GenBank/DDBJ databases">
        <authorList>
            <person name="Lanie J.A."/>
            <person name="Ng W.-L."/>
            <person name="Kazmierczak K.M."/>
            <person name="Andrzejewski T.M."/>
            <person name="Davidsen T.M."/>
            <person name="Wayne K.J."/>
            <person name="Tettelin H."/>
            <person name="Glass J.I."/>
            <person name="Rusch D."/>
            <person name="Podicherti R."/>
            <person name="Tsui H.-C.T."/>
            <person name="Winkler M.E."/>
        </authorList>
    </citation>
    <scope>NUCLEOTIDE SEQUENCE</scope>
</reference>
<dbReference type="EMBL" id="UINC01076363">
    <property type="protein sequence ID" value="SVC15455.1"/>
    <property type="molecule type" value="Genomic_DNA"/>
</dbReference>
<accession>A0A382JUX6</accession>
<name>A0A382JUX6_9ZZZZ</name>
<keyword evidence="1" id="KW-0175">Coiled coil</keyword>
<dbReference type="AlphaFoldDB" id="A0A382JUX6"/>
<keyword evidence="2" id="KW-0812">Transmembrane</keyword>
<evidence type="ECO:0000256" key="2">
    <source>
        <dbReference type="SAM" id="Phobius"/>
    </source>
</evidence>
<evidence type="ECO:0000256" key="1">
    <source>
        <dbReference type="SAM" id="Coils"/>
    </source>
</evidence>
<protein>
    <submittedName>
        <fullName evidence="3">Uncharacterized protein</fullName>
    </submittedName>
</protein>
<proteinExistence type="predicted"/>
<feature type="transmembrane region" description="Helical" evidence="2">
    <location>
        <begin position="74"/>
        <end position="96"/>
    </location>
</feature>
<keyword evidence="2" id="KW-0472">Membrane</keyword>